<evidence type="ECO:0000256" key="7">
    <source>
        <dbReference type="ARBA" id="ARBA00023239"/>
    </source>
</evidence>
<dbReference type="InterPro" id="IPR013785">
    <property type="entry name" value="Aldolase_TIM"/>
</dbReference>
<dbReference type="InterPro" id="IPR001731">
    <property type="entry name" value="ALAD"/>
</dbReference>
<dbReference type="GO" id="GO:0006783">
    <property type="term" value="P:heme biosynthetic process"/>
    <property type="evidence" value="ECO:0007669"/>
    <property type="project" value="UniProtKB-KW"/>
</dbReference>
<keyword evidence="13" id="KW-1185">Reference proteome</keyword>
<evidence type="ECO:0000313" key="13">
    <source>
        <dbReference type="Proteomes" id="UP001642360"/>
    </source>
</evidence>
<protein>
    <recommendedName>
        <fullName evidence="3">porphobilinogen synthase</fullName>
        <ecNumber evidence="3">4.2.1.24</ecNumber>
    </recommendedName>
    <alternativeName>
        <fullName evidence="10">Porphobilinogen synthase</fullName>
    </alternativeName>
</protein>
<accession>A0ABC8RLM1</accession>
<evidence type="ECO:0000256" key="6">
    <source>
        <dbReference type="ARBA" id="ARBA00023171"/>
    </source>
</evidence>
<keyword evidence="6" id="KW-0149">Chlorophyll biosynthesis</keyword>
<evidence type="ECO:0000256" key="1">
    <source>
        <dbReference type="ARBA" id="ARBA00004694"/>
    </source>
</evidence>
<comment type="catalytic activity">
    <reaction evidence="11">
        <text>2 5-aminolevulinate = porphobilinogen + 2 H2O + H(+)</text>
        <dbReference type="Rhea" id="RHEA:24064"/>
        <dbReference type="ChEBI" id="CHEBI:15377"/>
        <dbReference type="ChEBI" id="CHEBI:15378"/>
        <dbReference type="ChEBI" id="CHEBI:58126"/>
        <dbReference type="ChEBI" id="CHEBI:356416"/>
        <dbReference type="EC" id="4.2.1.24"/>
    </reaction>
</comment>
<evidence type="ECO:0000256" key="4">
    <source>
        <dbReference type="ARBA" id="ARBA00022533"/>
    </source>
</evidence>
<evidence type="ECO:0000256" key="2">
    <source>
        <dbReference type="ARBA" id="ARBA00008055"/>
    </source>
</evidence>
<keyword evidence="7" id="KW-0456">Lyase</keyword>
<gene>
    <name evidence="12" type="ORF">ILEXP_LOCUS10624</name>
</gene>
<proteinExistence type="inferred from homology"/>
<evidence type="ECO:0000256" key="9">
    <source>
        <dbReference type="ARBA" id="ARBA00025628"/>
    </source>
</evidence>
<keyword evidence="4" id="KW-0021">Allosteric enzyme</keyword>
<dbReference type="GO" id="GO:0015995">
    <property type="term" value="P:chlorophyll biosynthetic process"/>
    <property type="evidence" value="ECO:0007669"/>
    <property type="project" value="UniProtKB-KW"/>
</dbReference>
<evidence type="ECO:0000256" key="5">
    <source>
        <dbReference type="ARBA" id="ARBA00023133"/>
    </source>
</evidence>
<sequence length="106" mass="11849">MNPANYREALVEVHEDESEGADILLVGITFQVNLITCLVVEPSILLKFTLIVSQVKPGLPYLDIIRLLQDNSPLPIAAYQAPILGITSVHSENDLWRKHLCQENTQ</sequence>
<comment type="caution">
    <text evidence="12">The sequence shown here is derived from an EMBL/GenBank/DDBJ whole genome shotgun (WGS) entry which is preliminary data.</text>
</comment>
<organism evidence="12 13">
    <name type="scientific">Ilex paraguariensis</name>
    <name type="common">yerba mate</name>
    <dbReference type="NCBI Taxonomy" id="185542"/>
    <lineage>
        <taxon>Eukaryota</taxon>
        <taxon>Viridiplantae</taxon>
        <taxon>Streptophyta</taxon>
        <taxon>Embryophyta</taxon>
        <taxon>Tracheophyta</taxon>
        <taxon>Spermatophyta</taxon>
        <taxon>Magnoliopsida</taxon>
        <taxon>eudicotyledons</taxon>
        <taxon>Gunneridae</taxon>
        <taxon>Pentapetalae</taxon>
        <taxon>asterids</taxon>
        <taxon>campanulids</taxon>
        <taxon>Aquifoliales</taxon>
        <taxon>Aquifoliaceae</taxon>
        <taxon>Ilex</taxon>
    </lineage>
</organism>
<dbReference type="SUPFAM" id="SSF51569">
    <property type="entry name" value="Aldolase"/>
    <property type="match status" value="1"/>
</dbReference>
<keyword evidence="5" id="KW-0350">Heme biosynthesis</keyword>
<dbReference type="EMBL" id="CAUOFW020001265">
    <property type="protein sequence ID" value="CAK9142932.1"/>
    <property type="molecule type" value="Genomic_DNA"/>
</dbReference>
<dbReference type="EC" id="4.2.1.24" evidence="3"/>
<evidence type="ECO:0000256" key="10">
    <source>
        <dbReference type="ARBA" id="ARBA00032837"/>
    </source>
</evidence>
<evidence type="ECO:0000256" key="3">
    <source>
        <dbReference type="ARBA" id="ARBA00012053"/>
    </source>
</evidence>
<dbReference type="AlphaFoldDB" id="A0ABC8RLM1"/>
<dbReference type="GO" id="GO:0004655">
    <property type="term" value="F:porphobilinogen synthase activity"/>
    <property type="evidence" value="ECO:0007669"/>
    <property type="project" value="UniProtKB-EC"/>
</dbReference>
<dbReference type="Gene3D" id="3.20.20.70">
    <property type="entry name" value="Aldolase class I"/>
    <property type="match status" value="1"/>
</dbReference>
<evidence type="ECO:0000256" key="8">
    <source>
        <dbReference type="ARBA" id="ARBA00023244"/>
    </source>
</evidence>
<evidence type="ECO:0000313" key="12">
    <source>
        <dbReference type="EMBL" id="CAK9142932.1"/>
    </source>
</evidence>
<reference evidence="12 13" key="1">
    <citation type="submission" date="2024-02" db="EMBL/GenBank/DDBJ databases">
        <authorList>
            <person name="Vignale AGUSTIN F."/>
            <person name="Sosa J E."/>
            <person name="Modenutti C."/>
        </authorList>
    </citation>
    <scope>NUCLEOTIDE SEQUENCE [LARGE SCALE GENOMIC DNA]</scope>
</reference>
<evidence type="ECO:0000256" key="11">
    <source>
        <dbReference type="ARBA" id="ARBA00047651"/>
    </source>
</evidence>
<comment type="pathway">
    <text evidence="1">Porphyrin-containing compound metabolism; protoporphyrin-IX biosynthesis; coproporphyrinogen-III from 5-aminolevulinate: step 1/4.</text>
</comment>
<dbReference type="PANTHER" id="PTHR11458:SF0">
    <property type="entry name" value="DELTA-AMINOLEVULINIC ACID DEHYDRATASE"/>
    <property type="match status" value="1"/>
</dbReference>
<comment type="similarity">
    <text evidence="2">Belongs to the ALAD family.</text>
</comment>
<comment type="function">
    <text evidence="9">Catalyzes an early step in the biosynthesis of tetrapyrroles. Binds two molecules of 5-aminolevulinate per subunit, each at a distinct site, and catalyzes their condensation to form porphobilinogen.</text>
</comment>
<dbReference type="PANTHER" id="PTHR11458">
    <property type="entry name" value="DELTA-AMINOLEVULINIC ACID DEHYDRATASE"/>
    <property type="match status" value="1"/>
</dbReference>
<name>A0ABC8RLM1_9AQUA</name>
<keyword evidence="8" id="KW-0627">Porphyrin biosynthesis</keyword>
<dbReference type="Proteomes" id="UP001642360">
    <property type="component" value="Unassembled WGS sequence"/>
</dbReference>